<evidence type="ECO:0000256" key="9">
    <source>
        <dbReference type="ARBA" id="ARBA00023069"/>
    </source>
</evidence>
<evidence type="ECO:0000256" key="11">
    <source>
        <dbReference type="ARBA" id="ARBA00023212"/>
    </source>
</evidence>
<feature type="region of interest" description="Disordered" evidence="13">
    <location>
        <begin position="368"/>
        <end position="391"/>
    </location>
</feature>
<evidence type="ECO:0000256" key="13">
    <source>
        <dbReference type="SAM" id="MobiDB-lite"/>
    </source>
</evidence>
<dbReference type="Gene3D" id="3.40.50.300">
    <property type="entry name" value="P-loop containing nucleotide triphosphate hydrolases"/>
    <property type="match status" value="1"/>
</dbReference>
<keyword evidence="11" id="KW-0206">Cytoskeleton</keyword>
<keyword evidence="12" id="KW-0966">Cell projection</keyword>
<feature type="region of interest" description="Disordered" evidence="13">
    <location>
        <begin position="421"/>
        <end position="443"/>
    </location>
</feature>
<keyword evidence="9" id="KW-0969">Cilium</keyword>
<keyword evidence="8" id="KW-0243">Dynein</keyword>
<dbReference type="Pfam" id="PF08477">
    <property type="entry name" value="Roc"/>
    <property type="match status" value="1"/>
</dbReference>
<dbReference type="PANTHER" id="PTHR13236:SF0">
    <property type="entry name" value="CYTOPLASMIC DYNEIN 2 LIGHT INTERMEDIATE CHAIN 1"/>
    <property type="match status" value="1"/>
</dbReference>
<evidence type="ECO:0000313" key="15">
    <source>
        <dbReference type="Proteomes" id="UP001189429"/>
    </source>
</evidence>
<comment type="caution">
    <text evidence="14">The sequence shown here is derived from an EMBL/GenBank/DDBJ whole genome shotgun (WGS) entry which is preliminary data.</text>
</comment>
<evidence type="ECO:0000256" key="2">
    <source>
        <dbReference type="ARBA" id="ARBA00006831"/>
    </source>
</evidence>
<proteinExistence type="inferred from homology"/>
<protein>
    <recommendedName>
        <fullName evidence="3">Cytoplasmic dynein 2 light intermediate chain 1</fullName>
    </recommendedName>
</protein>
<evidence type="ECO:0000256" key="10">
    <source>
        <dbReference type="ARBA" id="ARBA00023175"/>
    </source>
</evidence>
<sequence length="509" mass="54536">MPAPAAKKAPPQDDDSSSILARLTSELKQSEQPEENGTDVTILFCGAKRAGKTSLIDRYINPQKDEKDVPKPTVALDYKYARHTVEGSASKVLAHIYDLSGTDVTAEVLSIPVCATSAGNLVLAVVVDLSEPHSVLPSLERWLQQLRAQANKSLDALAKEPATGAKRVEAVRAARLAAFEGHADLAQMQPFPVPLVILGAKWDVLAGNDVTPEQRKSLCRALRFFAHSNGAHLVFTSLKDKTAMGNVRNLLRWLLFGVPPSKKRAALAAPGVWHECPNCTAAVRVAADVAPTSCISCPVRSVRVNAGVPVACDFKTEALAWRLRAVVPDDRAQARTSAVWECIVEFETKHLAGQQIPGGFWTAVRGEAPMGPPGLDEQPGRAGDAHGAGRPAASGAAGMVWDCLSGMFGRGAAAKPNLGIGLGRPVSEPHGNEERPNGMPRSFEELKSLRSTSSGERLKEFWRHFARLDLQPLRRLAAAAYTAAAARTSLEKFASAWRVPLSPSSSRTS</sequence>
<keyword evidence="4" id="KW-0217">Developmental protein</keyword>
<dbReference type="Proteomes" id="UP001189429">
    <property type="component" value="Unassembled WGS sequence"/>
</dbReference>
<comment type="similarity">
    <text evidence="2">Belongs to the dynein light intermediate chain family.</text>
</comment>
<evidence type="ECO:0000256" key="12">
    <source>
        <dbReference type="ARBA" id="ARBA00023273"/>
    </source>
</evidence>
<evidence type="ECO:0000256" key="5">
    <source>
        <dbReference type="ARBA" id="ARBA00022490"/>
    </source>
</evidence>
<dbReference type="EMBL" id="CAUYUJ010010136">
    <property type="protein sequence ID" value="CAK0828658.1"/>
    <property type="molecule type" value="Genomic_DNA"/>
</dbReference>
<evidence type="ECO:0000256" key="8">
    <source>
        <dbReference type="ARBA" id="ARBA00023017"/>
    </source>
</evidence>
<evidence type="ECO:0000256" key="7">
    <source>
        <dbReference type="ARBA" id="ARBA00022794"/>
    </source>
</evidence>
<evidence type="ECO:0000313" key="14">
    <source>
        <dbReference type="EMBL" id="CAK0828658.1"/>
    </source>
</evidence>
<gene>
    <name evidence="14" type="ORF">PCOR1329_LOCUS27826</name>
</gene>
<keyword evidence="6" id="KW-0493">Microtubule</keyword>
<keyword evidence="5" id="KW-0963">Cytoplasm</keyword>
<evidence type="ECO:0000256" key="6">
    <source>
        <dbReference type="ARBA" id="ARBA00022701"/>
    </source>
</evidence>
<keyword evidence="15" id="KW-1185">Reference proteome</keyword>
<keyword evidence="7" id="KW-0970">Cilium biogenesis/degradation</keyword>
<keyword evidence="10" id="KW-0505">Motor protein</keyword>
<comment type="subcellular location">
    <subcellularLocation>
        <location evidence="1">Cytoplasm</location>
        <location evidence="1">Cytoskeleton</location>
        <location evidence="1">Cilium basal body</location>
    </subcellularLocation>
</comment>
<dbReference type="SUPFAM" id="SSF52540">
    <property type="entry name" value="P-loop containing nucleoside triphosphate hydrolases"/>
    <property type="match status" value="1"/>
</dbReference>
<evidence type="ECO:0000256" key="4">
    <source>
        <dbReference type="ARBA" id="ARBA00022473"/>
    </source>
</evidence>
<reference evidence="14" key="1">
    <citation type="submission" date="2023-10" db="EMBL/GenBank/DDBJ databases">
        <authorList>
            <person name="Chen Y."/>
            <person name="Shah S."/>
            <person name="Dougan E. K."/>
            <person name="Thang M."/>
            <person name="Chan C."/>
        </authorList>
    </citation>
    <scope>NUCLEOTIDE SEQUENCE [LARGE SCALE GENOMIC DNA]</scope>
</reference>
<dbReference type="CDD" id="cd00882">
    <property type="entry name" value="Ras_like_GTPase"/>
    <property type="match status" value="1"/>
</dbReference>
<dbReference type="PANTHER" id="PTHR13236">
    <property type="entry name" value="DYNEIN 2 LIGHT INTERMEDIATE CHAIN, ISOFORM 2"/>
    <property type="match status" value="1"/>
</dbReference>
<evidence type="ECO:0000256" key="3">
    <source>
        <dbReference type="ARBA" id="ARBA00018863"/>
    </source>
</evidence>
<evidence type="ECO:0000256" key="1">
    <source>
        <dbReference type="ARBA" id="ARBA00004120"/>
    </source>
</evidence>
<dbReference type="InterPro" id="IPR027417">
    <property type="entry name" value="P-loop_NTPase"/>
</dbReference>
<dbReference type="InterPro" id="IPR040045">
    <property type="entry name" value="DYNC2LI1"/>
</dbReference>
<organism evidence="14 15">
    <name type="scientific">Prorocentrum cordatum</name>
    <dbReference type="NCBI Taxonomy" id="2364126"/>
    <lineage>
        <taxon>Eukaryota</taxon>
        <taxon>Sar</taxon>
        <taxon>Alveolata</taxon>
        <taxon>Dinophyceae</taxon>
        <taxon>Prorocentrales</taxon>
        <taxon>Prorocentraceae</taxon>
        <taxon>Prorocentrum</taxon>
    </lineage>
</organism>
<accession>A0ABN9SA50</accession>
<feature type="compositionally biased region" description="Basic and acidic residues" evidence="13">
    <location>
        <begin position="430"/>
        <end position="443"/>
    </location>
</feature>
<name>A0ABN9SA50_9DINO</name>